<organism evidence="1">
    <name type="scientific">bioreactor metagenome</name>
    <dbReference type="NCBI Taxonomy" id="1076179"/>
    <lineage>
        <taxon>unclassified sequences</taxon>
        <taxon>metagenomes</taxon>
        <taxon>ecological metagenomes</taxon>
    </lineage>
</organism>
<gene>
    <name evidence="1" type="ORF">SDC9_191420</name>
</gene>
<name>A0A645I091_9ZZZZ</name>
<protein>
    <submittedName>
        <fullName evidence="1">Uncharacterized protein</fullName>
    </submittedName>
</protein>
<sequence length="183" mass="19649">MDGFPVSRAKFHGHGAIVDAGGGEEAGLGGNARITVAVGGAGGRFGIIGPLIRGAAAIAHIRLEGACAEFVDQRALGVKKKKAVPRGADIKIQMQIIFFLPIGLVQARCVDDQVFSGIQRNIRKHPFSNRPFRTSSASPSFSRWDKIFSMVGAMPDTKLQFHAGHHHSCPYPCNRHSKGLPDR</sequence>
<proteinExistence type="predicted"/>
<comment type="caution">
    <text evidence="1">The sequence shown here is derived from an EMBL/GenBank/DDBJ whole genome shotgun (WGS) entry which is preliminary data.</text>
</comment>
<accession>A0A645I091</accession>
<dbReference type="AlphaFoldDB" id="A0A645I091"/>
<reference evidence="1" key="1">
    <citation type="submission" date="2019-08" db="EMBL/GenBank/DDBJ databases">
        <authorList>
            <person name="Kucharzyk K."/>
            <person name="Murdoch R.W."/>
            <person name="Higgins S."/>
            <person name="Loffler F."/>
        </authorList>
    </citation>
    <scope>NUCLEOTIDE SEQUENCE</scope>
</reference>
<dbReference type="EMBL" id="VSSQ01102548">
    <property type="protein sequence ID" value="MPN43859.1"/>
    <property type="molecule type" value="Genomic_DNA"/>
</dbReference>
<evidence type="ECO:0000313" key="1">
    <source>
        <dbReference type="EMBL" id="MPN43859.1"/>
    </source>
</evidence>